<name>A0A0A1TEU3_9HYPO</name>
<feature type="compositionally biased region" description="Polar residues" evidence="1">
    <location>
        <begin position="279"/>
        <end position="291"/>
    </location>
</feature>
<dbReference type="Proteomes" id="UP000039046">
    <property type="component" value="Unassembled WGS sequence"/>
</dbReference>
<proteinExistence type="predicted"/>
<feature type="compositionally biased region" description="Basic and acidic residues" evidence="1">
    <location>
        <begin position="331"/>
        <end position="340"/>
    </location>
</feature>
<feature type="region of interest" description="Disordered" evidence="1">
    <location>
        <begin position="257"/>
        <end position="295"/>
    </location>
</feature>
<feature type="region of interest" description="Disordered" evidence="1">
    <location>
        <begin position="321"/>
        <end position="340"/>
    </location>
</feature>
<gene>
    <name evidence="2" type="ORF">VHEMI04581</name>
</gene>
<dbReference type="STRING" id="1531966.A0A0A1TEU3"/>
<keyword evidence="3" id="KW-1185">Reference proteome</keyword>
<evidence type="ECO:0000313" key="2">
    <source>
        <dbReference type="EMBL" id="CEJ88003.1"/>
    </source>
</evidence>
<protein>
    <submittedName>
        <fullName evidence="2">Uncharacterized protein</fullName>
    </submittedName>
</protein>
<feature type="compositionally biased region" description="Polar residues" evidence="1">
    <location>
        <begin position="321"/>
        <end position="330"/>
    </location>
</feature>
<dbReference type="OrthoDB" id="5286775at2759"/>
<organism evidence="2 3">
    <name type="scientific">[Torrubiella] hemipterigena</name>
    <dbReference type="NCBI Taxonomy" id="1531966"/>
    <lineage>
        <taxon>Eukaryota</taxon>
        <taxon>Fungi</taxon>
        <taxon>Dikarya</taxon>
        <taxon>Ascomycota</taxon>
        <taxon>Pezizomycotina</taxon>
        <taxon>Sordariomycetes</taxon>
        <taxon>Hypocreomycetidae</taxon>
        <taxon>Hypocreales</taxon>
        <taxon>Clavicipitaceae</taxon>
        <taxon>Clavicipitaceae incertae sedis</taxon>
        <taxon>'Torrubiella' clade</taxon>
    </lineage>
</organism>
<dbReference type="EMBL" id="CDHN01000002">
    <property type="protein sequence ID" value="CEJ88003.1"/>
    <property type="molecule type" value="Genomic_DNA"/>
</dbReference>
<dbReference type="AlphaFoldDB" id="A0A0A1TEU3"/>
<feature type="region of interest" description="Disordered" evidence="1">
    <location>
        <begin position="1"/>
        <end position="27"/>
    </location>
</feature>
<feature type="region of interest" description="Disordered" evidence="1">
    <location>
        <begin position="226"/>
        <end position="245"/>
    </location>
</feature>
<dbReference type="HOGENOM" id="CLU_052875_0_0_1"/>
<sequence length="433" mass="49131">MRKSPPAMAAPKIKQETYEYEESEGSLRNKSAWDGFDEDCEIVGLGDVSPLTLQQQLEIEKKVYPGAKTWAPREELLFERLFMRQELAMLPAHWDVDFRDVPIGDAAFAVKGESEPIIYAYGKEFSATTALTKLIDLTSAVRTASQTGLVNRSSEVLKKGLERYLAWAAEDAGYNKLKVVPNIIAEIVSPELEEDAVTDYMQSRMRALARLQREFLHKDRRSDFWKLEPSTDPNDTPNKTPLSKKKLLLQKYLSPHGKRLAKRKRASNDDDSDDFAPQSEDSTPTKSGSNNRRVRRKLHHFSTEYDELATDQSSILSFQPTATQTMPTDSSRPETPKGKDITKGEMLEYRRQPPVVYGLFILGETAFVLTVDSARGESGYISFLCETDFMNKGQTIWNALTIAMVVCMARDDLRERMHDFEDATFEDDTDHDA</sequence>
<reference evidence="2 3" key="1">
    <citation type="journal article" date="2015" name="Genome Announc.">
        <title>Draft Genome Sequence and Gene Annotation of the Entomopathogenic Fungus Verticillium hemipterigenum.</title>
        <authorList>
            <person name="Horn F."/>
            <person name="Habel A."/>
            <person name="Scharf D.H."/>
            <person name="Dworschak J."/>
            <person name="Brakhage A.A."/>
            <person name="Guthke R."/>
            <person name="Hertweck C."/>
            <person name="Linde J."/>
        </authorList>
    </citation>
    <scope>NUCLEOTIDE SEQUENCE [LARGE SCALE GENOMIC DNA]</scope>
</reference>
<accession>A0A0A1TEU3</accession>
<evidence type="ECO:0000313" key="3">
    <source>
        <dbReference type="Proteomes" id="UP000039046"/>
    </source>
</evidence>
<evidence type="ECO:0000256" key="1">
    <source>
        <dbReference type="SAM" id="MobiDB-lite"/>
    </source>
</evidence>